<proteinExistence type="predicted"/>
<dbReference type="RefSeq" id="WP_345471693.1">
    <property type="nucleotide sequence ID" value="NZ_BAABHF010000045.1"/>
</dbReference>
<sequence length="304" mass="33286">MSVLSRRRPKCQLCRQGDPGNFTLKGRKLIPKGFCNECEARLKGGESIEVTEKTLKKICQELDMGLDTAKWAAYKLLLLRDPRSTDALYAYASQKNRWPASEAGLALAAMDDPRAEPADRDALEVHPTWRVFAPKPRTPEDVCGGIVVARIEAGEKELKLLTLAKDPREAAGQIADLLNYPADHPARVQGPAAVSRPGRAPGLTLFHTRARGGGSHLPEDAILRWDDNYHADKNVHTRNMMASHFAGSTESGATIHGTAVLSGYDVRTGTIRSVPVRTLENDLSMQAYGAAAGYVHAWRKERGL</sequence>
<gene>
    <name evidence="1" type="ORF">GCM10023191_072710</name>
</gene>
<name>A0ABP8QUF0_9ACTN</name>
<dbReference type="EMBL" id="BAABHF010000045">
    <property type="protein sequence ID" value="GAA4510288.1"/>
    <property type="molecule type" value="Genomic_DNA"/>
</dbReference>
<evidence type="ECO:0000313" key="1">
    <source>
        <dbReference type="EMBL" id="GAA4510288.1"/>
    </source>
</evidence>
<protein>
    <recommendedName>
        <fullName evidence="3">DUF4428 domain-containing protein</fullName>
    </recommendedName>
</protein>
<dbReference type="Proteomes" id="UP001500503">
    <property type="component" value="Unassembled WGS sequence"/>
</dbReference>
<evidence type="ECO:0000313" key="2">
    <source>
        <dbReference type="Proteomes" id="UP001500503"/>
    </source>
</evidence>
<evidence type="ECO:0008006" key="3">
    <source>
        <dbReference type="Google" id="ProtNLM"/>
    </source>
</evidence>
<accession>A0ABP8QUF0</accession>
<organism evidence="1 2">
    <name type="scientific">Actinoallomurus oryzae</name>
    <dbReference type="NCBI Taxonomy" id="502180"/>
    <lineage>
        <taxon>Bacteria</taxon>
        <taxon>Bacillati</taxon>
        <taxon>Actinomycetota</taxon>
        <taxon>Actinomycetes</taxon>
        <taxon>Streptosporangiales</taxon>
        <taxon>Thermomonosporaceae</taxon>
        <taxon>Actinoallomurus</taxon>
    </lineage>
</organism>
<comment type="caution">
    <text evidence="1">The sequence shown here is derived from an EMBL/GenBank/DDBJ whole genome shotgun (WGS) entry which is preliminary data.</text>
</comment>
<reference evidence="2" key="1">
    <citation type="journal article" date="2019" name="Int. J. Syst. Evol. Microbiol.">
        <title>The Global Catalogue of Microorganisms (GCM) 10K type strain sequencing project: providing services to taxonomists for standard genome sequencing and annotation.</title>
        <authorList>
            <consortium name="The Broad Institute Genomics Platform"/>
            <consortium name="The Broad Institute Genome Sequencing Center for Infectious Disease"/>
            <person name="Wu L."/>
            <person name="Ma J."/>
        </authorList>
    </citation>
    <scope>NUCLEOTIDE SEQUENCE [LARGE SCALE GENOMIC DNA]</scope>
    <source>
        <strain evidence="2">JCM 17933</strain>
    </source>
</reference>
<keyword evidence="2" id="KW-1185">Reference proteome</keyword>